<accession>A0A917ACR7</accession>
<comment type="caution">
    <text evidence="1">The sequence shown here is derived from an EMBL/GenBank/DDBJ whole genome shotgun (WGS) entry which is preliminary data.</text>
</comment>
<name>A0A917ACR7_9RHOB</name>
<evidence type="ECO:0000313" key="2">
    <source>
        <dbReference type="Proteomes" id="UP000606730"/>
    </source>
</evidence>
<dbReference type="Proteomes" id="UP000606730">
    <property type="component" value="Unassembled WGS sequence"/>
</dbReference>
<dbReference type="EMBL" id="BMKN01000001">
    <property type="protein sequence ID" value="GGE40833.1"/>
    <property type="molecule type" value="Genomic_DNA"/>
</dbReference>
<evidence type="ECO:0000313" key="1">
    <source>
        <dbReference type="EMBL" id="GGE40833.1"/>
    </source>
</evidence>
<dbReference type="AlphaFoldDB" id="A0A917ACR7"/>
<reference evidence="1" key="2">
    <citation type="submission" date="2020-09" db="EMBL/GenBank/DDBJ databases">
        <authorList>
            <person name="Sun Q."/>
            <person name="Zhou Y."/>
        </authorList>
    </citation>
    <scope>NUCLEOTIDE SEQUENCE</scope>
    <source>
        <strain evidence="1">CGMCC 1.16012</strain>
    </source>
</reference>
<organism evidence="1 2">
    <name type="scientific">Actibacterium pelagium</name>
    <dbReference type="NCBI Taxonomy" id="2029103"/>
    <lineage>
        <taxon>Bacteria</taxon>
        <taxon>Pseudomonadati</taxon>
        <taxon>Pseudomonadota</taxon>
        <taxon>Alphaproteobacteria</taxon>
        <taxon>Rhodobacterales</taxon>
        <taxon>Roseobacteraceae</taxon>
        <taxon>Actibacterium</taxon>
    </lineage>
</organism>
<keyword evidence="2" id="KW-1185">Reference proteome</keyword>
<reference evidence="1" key="1">
    <citation type="journal article" date="2014" name="Int. J. Syst. Evol. Microbiol.">
        <title>Complete genome sequence of Corynebacterium casei LMG S-19264T (=DSM 44701T), isolated from a smear-ripened cheese.</title>
        <authorList>
            <consortium name="US DOE Joint Genome Institute (JGI-PGF)"/>
            <person name="Walter F."/>
            <person name="Albersmeier A."/>
            <person name="Kalinowski J."/>
            <person name="Ruckert C."/>
        </authorList>
    </citation>
    <scope>NUCLEOTIDE SEQUENCE</scope>
    <source>
        <strain evidence="1">CGMCC 1.16012</strain>
    </source>
</reference>
<protein>
    <submittedName>
        <fullName evidence="1">Uncharacterized protein</fullName>
    </submittedName>
</protein>
<gene>
    <name evidence="1" type="ORF">GCM10011517_05600</name>
</gene>
<proteinExistence type="predicted"/>
<sequence length="81" mass="9146">MSAVQDYCEDQGYLNKGAERPKPDPLKNVRILMSTLSDAELSSLLAGLQQLEETEVPSEQILEVLERVLILTRCDRIFPDL</sequence>